<keyword evidence="1" id="KW-0812">Transmembrane</keyword>
<feature type="transmembrane region" description="Helical" evidence="1">
    <location>
        <begin position="57"/>
        <end position="77"/>
    </location>
</feature>
<proteinExistence type="predicted"/>
<gene>
    <name evidence="2" type="ORF">RFI_12725</name>
</gene>
<evidence type="ECO:0000313" key="2">
    <source>
        <dbReference type="EMBL" id="ETO24432.1"/>
    </source>
</evidence>
<evidence type="ECO:0000256" key="1">
    <source>
        <dbReference type="SAM" id="Phobius"/>
    </source>
</evidence>
<sequence>MQPTVFPDQINNFYEIYQTLHLSQISLYIFIVVVIVIVIIVDNGLDYTANNNNNNNNVYIIIVIIPVFNVCFLTHCLQTILFQNKHKFLLVEFDC</sequence>
<reference evidence="2 3" key="1">
    <citation type="journal article" date="2013" name="Curr. Biol.">
        <title>The Genome of the Foraminiferan Reticulomyxa filosa.</title>
        <authorList>
            <person name="Glockner G."/>
            <person name="Hulsmann N."/>
            <person name="Schleicher M."/>
            <person name="Noegel A.A."/>
            <person name="Eichinger L."/>
            <person name="Gallinger C."/>
            <person name="Pawlowski J."/>
            <person name="Sierra R."/>
            <person name="Euteneuer U."/>
            <person name="Pillet L."/>
            <person name="Moustafa A."/>
            <person name="Platzer M."/>
            <person name="Groth M."/>
            <person name="Szafranski K."/>
            <person name="Schliwa M."/>
        </authorList>
    </citation>
    <scope>NUCLEOTIDE SEQUENCE [LARGE SCALE GENOMIC DNA]</scope>
</reference>
<comment type="caution">
    <text evidence="2">The sequence shown here is derived from an EMBL/GenBank/DDBJ whole genome shotgun (WGS) entry which is preliminary data.</text>
</comment>
<feature type="transmembrane region" description="Helical" evidence="1">
    <location>
        <begin position="25"/>
        <end position="45"/>
    </location>
</feature>
<dbReference type="AlphaFoldDB" id="X6NGG4"/>
<keyword evidence="1" id="KW-0472">Membrane</keyword>
<evidence type="ECO:0008006" key="4">
    <source>
        <dbReference type="Google" id="ProtNLM"/>
    </source>
</evidence>
<protein>
    <recommendedName>
        <fullName evidence="4">Transmembrane protein</fullName>
    </recommendedName>
</protein>
<evidence type="ECO:0000313" key="3">
    <source>
        <dbReference type="Proteomes" id="UP000023152"/>
    </source>
</evidence>
<accession>X6NGG4</accession>
<keyword evidence="1" id="KW-1133">Transmembrane helix</keyword>
<organism evidence="2 3">
    <name type="scientific">Reticulomyxa filosa</name>
    <dbReference type="NCBI Taxonomy" id="46433"/>
    <lineage>
        <taxon>Eukaryota</taxon>
        <taxon>Sar</taxon>
        <taxon>Rhizaria</taxon>
        <taxon>Retaria</taxon>
        <taxon>Foraminifera</taxon>
        <taxon>Monothalamids</taxon>
        <taxon>Reticulomyxidae</taxon>
        <taxon>Reticulomyxa</taxon>
    </lineage>
</organism>
<name>X6NGG4_RETFI</name>
<dbReference type="Proteomes" id="UP000023152">
    <property type="component" value="Unassembled WGS sequence"/>
</dbReference>
<dbReference type="EMBL" id="ASPP01009224">
    <property type="protein sequence ID" value="ETO24432.1"/>
    <property type="molecule type" value="Genomic_DNA"/>
</dbReference>
<keyword evidence="3" id="KW-1185">Reference proteome</keyword>